<dbReference type="KEGG" id="char:116221152"/>
<accession>A0A6P8FUP3</accession>
<evidence type="ECO:0000313" key="5">
    <source>
        <dbReference type="RefSeq" id="XP_031426862.1"/>
    </source>
</evidence>
<dbReference type="GO" id="GO:0002250">
    <property type="term" value="P:adaptive immune response"/>
    <property type="evidence" value="ECO:0007669"/>
    <property type="project" value="InterPro"/>
</dbReference>
<dbReference type="InterPro" id="IPR039090">
    <property type="entry name" value="CD7"/>
</dbReference>
<dbReference type="PANTHER" id="PTHR15343">
    <property type="entry name" value="CD7"/>
    <property type="match status" value="1"/>
</dbReference>
<protein>
    <submittedName>
        <fullName evidence="5">Uncharacterized protein LOC116221152</fullName>
    </submittedName>
</protein>
<dbReference type="GO" id="GO:0038023">
    <property type="term" value="F:signaling receptor activity"/>
    <property type="evidence" value="ECO:0007669"/>
    <property type="project" value="InterPro"/>
</dbReference>
<dbReference type="Pfam" id="PF07686">
    <property type="entry name" value="V-set"/>
    <property type="match status" value="1"/>
</dbReference>
<organism evidence="4 5">
    <name type="scientific">Clupea harengus</name>
    <name type="common">Atlantic herring</name>
    <dbReference type="NCBI Taxonomy" id="7950"/>
    <lineage>
        <taxon>Eukaryota</taxon>
        <taxon>Metazoa</taxon>
        <taxon>Chordata</taxon>
        <taxon>Craniata</taxon>
        <taxon>Vertebrata</taxon>
        <taxon>Euteleostomi</taxon>
        <taxon>Actinopterygii</taxon>
        <taxon>Neopterygii</taxon>
        <taxon>Teleostei</taxon>
        <taxon>Clupei</taxon>
        <taxon>Clupeiformes</taxon>
        <taxon>Clupeoidei</taxon>
        <taxon>Clupeidae</taxon>
        <taxon>Clupea</taxon>
    </lineage>
</organism>
<dbReference type="InterPro" id="IPR013106">
    <property type="entry name" value="Ig_V-set"/>
</dbReference>
<feature type="region of interest" description="Disordered" evidence="1">
    <location>
        <begin position="226"/>
        <end position="254"/>
    </location>
</feature>
<dbReference type="Proteomes" id="UP000515152">
    <property type="component" value="Chromosome 1"/>
</dbReference>
<keyword evidence="2" id="KW-0472">Membrane</keyword>
<dbReference type="InterPro" id="IPR013783">
    <property type="entry name" value="Ig-like_fold"/>
</dbReference>
<keyword evidence="4" id="KW-1185">Reference proteome</keyword>
<name>A0A6P8FUP3_CLUHA</name>
<reference evidence="5" key="1">
    <citation type="submission" date="2025-08" db="UniProtKB">
        <authorList>
            <consortium name="RefSeq"/>
        </authorList>
    </citation>
    <scope>IDENTIFICATION</scope>
</reference>
<gene>
    <name evidence="5" type="primary">LOC116221152</name>
</gene>
<dbReference type="GO" id="GO:0016020">
    <property type="term" value="C:membrane"/>
    <property type="evidence" value="ECO:0007669"/>
    <property type="project" value="InterPro"/>
</dbReference>
<sequence>MFMFLFLLFNHSMRILSSVLWILGIQAIASQELLYVQTAEGESVTIYCEPEEKKPQLIGFYLDHSSTLPKREVVFLSENGRVKESPSYAGRVQISGSLASSQINVSVSQVRRTDTGLYTSRFIYKDDSTSQDSTRLFLHVTVSEEDCQCSRYTSLLYAISAAVALLSLLLIGFCLMQHSKQRPNSKPPPPPSDIYEVMSIGQQRNCVTQNSQQMATQQEDMNIYATPDQTPVQENHYASPQTSRPGPHTQTSVL</sequence>
<dbReference type="AlphaFoldDB" id="A0A6P8FUP3"/>
<evidence type="ECO:0000256" key="2">
    <source>
        <dbReference type="SAM" id="Phobius"/>
    </source>
</evidence>
<evidence type="ECO:0000313" key="4">
    <source>
        <dbReference type="Proteomes" id="UP000515152"/>
    </source>
</evidence>
<feature type="compositionally biased region" description="Polar residues" evidence="1">
    <location>
        <begin position="227"/>
        <end position="254"/>
    </location>
</feature>
<dbReference type="PANTHER" id="PTHR15343:SF0">
    <property type="entry name" value="T-CELL ANTIGEN CD7"/>
    <property type="match status" value="1"/>
</dbReference>
<dbReference type="InterPro" id="IPR036179">
    <property type="entry name" value="Ig-like_dom_sf"/>
</dbReference>
<evidence type="ECO:0000256" key="1">
    <source>
        <dbReference type="SAM" id="MobiDB-lite"/>
    </source>
</evidence>
<feature type="transmembrane region" description="Helical" evidence="2">
    <location>
        <begin position="155"/>
        <end position="176"/>
    </location>
</feature>
<keyword evidence="2" id="KW-0812">Transmembrane</keyword>
<keyword evidence="2" id="KW-1133">Transmembrane helix</keyword>
<dbReference type="OrthoDB" id="8917013at2759"/>
<proteinExistence type="predicted"/>
<feature type="domain" description="Immunoglobulin V-set" evidence="3">
    <location>
        <begin position="35"/>
        <end position="137"/>
    </location>
</feature>
<dbReference type="GeneID" id="116221152"/>
<dbReference type="RefSeq" id="XP_031426862.1">
    <property type="nucleotide sequence ID" value="XM_031571002.2"/>
</dbReference>
<evidence type="ECO:0000259" key="3">
    <source>
        <dbReference type="Pfam" id="PF07686"/>
    </source>
</evidence>
<dbReference type="Gene3D" id="2.60.40.10">
    <property type="entry name" value="Immunoglobulins"/>
    <property type="match status" value="1"/>
</dbReference>
<dbReference type="SUPFAM" id="SSF48726">
    <property type="entry name" value="Immunoglobulin"/>
    <property type="match status" value="1"/>
</dbReference>